<dbReference type="Proteomes" id="UP000740883">
    <property type="component" value="Unassembled WGS sequence"/>
</dbReference>
<proteinExistence type="predicted"/>
<name>A0A9P6KXM5_9MICR</name>
<evidence type="ECO:0000313" key="1">
    <source>
        <dbReference type="EMBL" id="KAF9756172.1"/>
    </source>
</evidence>
<organism evidence="1 2">
    <name type="scientific">Nosema granulosis</name>
    <dbReference type="NCBI Taxonomy" id="83296"/>
    <lineage>
        <taxon>Eukaryota</taxon>
        <taxon>Fungi</taxon>
        <taxon>Fungi incertae sedis</taxon>
        <taxon>Microsporidia</taxon>
        <taxon>Nosematidae</taxon>
        <taxon>Nosema</taxon>
    </lineage>
</organism>
<evidence type="ECO:0000313" key="2">
    <source>
        <dbReference type="Proteomes" id="UP000740883"/>
    </source>
</evidence>
<accession>A0A9P6KXM5</accession>
<sequence length="179" mass="20828">MLAQQTIREIEKVNNYEKVWKIKTNRAKFQIIPILRTKTEPIIINQDNYEYEREGKALGLIITTNGFHKHIRNRINLAKLQLRILFRFRNLSIKNKKKLYHALVKSVLEYPPVPLHVASKSLTQQMQIVQNKAARIITNIRLREGQTNQTVNELAGLDPINISLHNQASTISSKLDNFH</sequence>
<dbReference type="EMBL" id="SBJO01000781">
    <property type="protein sequence ID" value="KAF9756172.1"/>
    <property type="molecule type" value="Genomic_DNA"/>
</dbReference>
<dbReference type="AlphaFoldDB" id="A0A9P6KXM5"/>
<reference evidence="1 2" key="1">
    <citation type="journal article" date="2020" name="Genome Biol. Evol.">
        <title>Comparative genomics of strictly vertically transmitted, feminizing microsporidia endosymbionts of amphipod crustaceans.</title>
        <authorList>
            <person name="Cormier A."/>
            <person name="Chebbi M.A."/>
            <person name="Giraud I."/>
            <person name="Wattier R."/>
            <person name="Teixeira M."/>
            <person name="Gilbert C."/>
            <person name="Rigaud T."/>
            <person name="Cordaux R."/>
        </authorList>
    </citation>
    <scope>NUCLEOTIDE SEQUENCE [LARGE SCALE GENOMIC DNA]</scope>
    <source>
        <strain evidence="1 2">Ou3-Ou53</strain>
    </source>
</reference>
<gene>
    <name evidence="1" type="ORF">NGRA_3294</name>
</gene>
<dbReference type="OrthoDB" id="419189at2759"/>
<keyword evidence="2" id="KW-1185">Reference proteome</keyword>
<protein>
    <submittedName>
        <fullName evidence="1">Uncharacterized protein</fullName>
    </submittedName>
</protein>
<comment type="caution">
    <text evidence="1">The sequence shown here is derived from an EMBL/GenBank/DDBJ whole genome shotgun (WGS) entry which is preliminary data.</text>
</comment>